<dbReference type="InterPro" id="IPR050490">
    <property type="entry name" value="Bact_solute-bd_prot1"/>
</dbReference>
<keyword evidence="6" id="KW-1133">Transmembrane helix</keyword>
<dbReference type="EMBL" id="JBHTLH010000005">
    <property type="protein sequence ID" value="MFD1124144.1"/>
    <property type="molecule type" value="Genomic_DNA"/>
</dbReference>
<dbReference type="InterPro" id="IPR006059">
    <property type="entry name" value="SBP"/>
</dbReference>
<dbReference type="SUPFAM" id="SSF53850">
    <property type="entry name" value="Periplasmic binding protein-like II"/>
    <property type="match status" value="1"/>
</dbReference>
<comment type="caution">
    <text evidence="7">The sequence shown here is derived from an EMBL/GenBank/DDBJ whole genome shotgun (WGS) entry which is preliminary data.</text>
</comment>
<dbReference type="PROSITE" id="PS01037">
    <property type="entry name" value="SBP_BACTERIAL_1"/>
    <property type="match status" value="1"/>
</dbReference>
<organism evidence="7 8">
    <name type="scientific">Lentilactobacillus raoultii</name>
    <dbReference type="NCBI Taxonomy" id="1987503"/>
    <lineage>
        <taxon>Bacteria</taxon>
        <taxon>Bacillati</taxon>
        <taxon>Bacillota</taxon>
        <taxon>Bacilli</taxon>
        <taxon>Lactobacillales</taxon>
        <taxon>Lactobacillaceae</taxon>
        <taxon>Lentilactobacillus</taxon>
    </lineage>
</organism>
<accession>A0ABW3PC14</accession>
<evidence type="ECO:0000256" key="5">
    <source>
        <dbReference type="ARBA" id="ARBA00022764"/>
    </source>
</evidence>
<protein>
    <submittedName>
        <fullName evidence="7">Extracellular solute-binding protein</fullName>
    </submittedName>
</protein>
<evidence type="ECO:0000256" key="6">
    <source>
        <dbReference type="SAM" id="Phobius"/>
    </source>
</evidence>
<evidence type="ECO:0000256" key="2">
    <source>
        <dbReference type="ARBA" id="ARBA00008520"/>
    </source>
</evidence>
<dbReference type="Gene3D" id="3.40.190.10">
    <property type="entry name" value="Periplasmic binding protein-like II"/>
    <property type="match status" value="2"/>
</dbReference>
<keyword evidence="6" id="KW-0812">Transmembrane</keyword>
<feature type="transmembrane region" description="Helical" evidence="6">
    <location>
        <begin position="12"/>
        <end position="31"/>
    </location>
</feature>
<comment type="similarity">
    <text evidence="2">Belongs to the bacterial solute-binding protein 1 family.</text>
</comment>
<name>A0ABW3PC14_9LACO</name>
<dbReference type="Pfam" id="PF13416">
    <property type="entry name" value="SBP_bac_8"/>
    <property type="match status" value="1"/>
</dbReference>
<evidence type="ECO:0000313" key="7">
    <source>
        <dbReference type="EMBL" id="MFD1124144.1"/>
    </source>
</evidence>
<keyword evidence="6" id="KW-0472">Membrane</keyword>
<dbReference type="Proteomes" id="UP001597156">
    <property type="component" value="Unassembled WGS sequence"/>
</dbReference>
<comment type="subcellular location">
    <subcellularLocation>
        <location evidence="1">Cell envelope</location>
    </subcellularLocation>
</comment>
<keyword evidence="5" id="KW-0574">Periplasm</keyword>
<keyword evidence="8" id="KW-1185">Reference proteome</keyword>
<proteinExistence type="inferred from homology"/>
<evidence type="ECO:0000313" key="8">
    <source>
        <dbReference type="Proteomes" id="UP001597156"/>
    </source>
</evidence>
<dbReference type="InterPro" id="IPR006061">
    <property type="entry name" value="SBP_1_CS"/>
</dbReference>
<dbReference type="RefSeq" id="WP_121977750.1">
    <property type="nucleotide sequence ID" value="NZ_JBHTLH010000005.1"/>
</dbReference>
<reference evidence="8" key="1">
    <citation type="journal article" date="2019" name="Int. J. Syst. Evol. Microbiol.">
        <title>The Global Catalogue of Microorganisms (GCM) 10K type strain sequencing project: providing services to taxonomists for standard genome sequencing and annotation.</title>
        <authorList>
            <consortium name="The Broad Institute Genomics Platform"/>
            <consortium name="The Broad Institute Genome Sequencing Center for Infectious Disease"/>
            <person name="Wu L."/>
            <person name="Ma J."/>
        </authorList>
    </citation>
    <scope>NUCLEOTIDE SEQUENCE [LARGE SCALE GENOMIC DNA]</scope>
    <source>
        <strain evidence="8">CCUG 71848</strain>
    </source>
</reference>
<sequence length="457" mass="51025">MKRVNHVYKNYLLLIGLLIVIIFGGFVISSANRQVSAQTGRTKIVFWHEMGGPAEVALNQMVKNFNQSQSKYEVIPQYQGSYDEAVQKIIQTHGSSSSPALFQSFDISTAQIMHTHYATPVQKFINQQYYDMSQIAPAAKAFFSNKGQQLSMPFNISQPVMYYNASVLKKYHINLPSKSPSYSEITEIAKEVYQRSHHQIKGMTMEINGWLMEEALANAKTLLVNQHDGHKGTPTNIHLNNPTTQKYLKWLQTNIKNGDFMNYGSGSNAAANEIAGFMSGKVALFFNTSAYISQLTVTKKPQLGITYFPHPDGVKNNGVSIGGASLWIGNDKSKQVQNGAFAFIKYALKPQSQANWQRATGYLAINHQAEKTATLKKLYAKIPEAKVPAEQLAAAKPNDANSGLLMEGMQYTRQLEQTAMETSYEGKNVVKTLKSVNQQMNSNLKRINRANNNFKPQ</sequence>
<dbReference type="PANTHER" id="PTHR43649:SF31">
    <property type="entry name" value="SN-GLYCEROL-3-PHOSPHATE-BINDING PERIPLASMIC PROTEIN UGPB"/>
    <property type="match status" value="1"/>
</dbReference>
<evidence type="ECO:0000256" key="1">
    <source>
        <dbReference type="ARBA" id="ARBA00004196"/>
    </source>
</evidence>
<gene>
    <name evidence="7" type="ORF">ACFQ22_02040</name>
</gene>
<keyword evidence="3" id="KW-0813">Transport</keyword>
<dbReference type="PANTHER" id="PTHR43649">
    <property type="entry name" value="ARABINOSE-BINDING PROTEIN-RELATED"/>
    <property type="match status" value="1"/>
</dbReference>
<evidence type="ECO:0000256" key="3">
    <source>
        <dbReference type="ARBA" id="ARBA00022448"/>
    </source>
</evidence>
<keyword evidence="4" id="KW-0732">Signal</keyword>
<evidence type="ECO:0000256" key="4">
    <source>
        <dbReference type="ARBA" id="ARBA00022729"/>
    </source>
</evidence>